<sequence length="299" mass="31246">MSSGGQEQAIQRADVVHAATRFLPPPLLLLLSILSVQLGAAIAKSLFHTLSFEGIVFLRVGFAAIIYLVMARPRLRGYTWRNYLVVVLFGLVIAGMNTLYYASISRIPLGVATTLEFVGPLGVSLFGSRRLIDLLWVVLAAAGIVLLAPIGGGAALDPLGVVLALSAGAGWAAYILVNVRVGQAFPGTVGLALSMSVAAIVLAPFDAGYLFPLVNNPVVLLLGLGVAILSTVIPFALELEALRRISARVFGILMSLEPAVSALVGLIVLGEIVSLRALIAMGLIIVASCGVSFAQNNHK</sequence>
<keyword evidence="2" id="KW-0812">Transmembrane</keyword>
<name>A0A4P6K4Z2_KTERU</name>
<dbReference type="GO" id="GO:0005886">
    <property type="term" value="C:plasma membrane"/>
    <property type="evidence" value="ECO:0007669"/>
    <property type="project" value="TreeGrafter"/>
</dbReference>
<feature type="transmembrane region" description="Helical" evidence="2">
    <location>
        <begin position="249"/>
        <end position="269"/>
    </location>
</feature>
<dbReference type="EMBL" id="CP035758">
    <property type="protein sequence ID" value="QBD83418.1"/>
    <property type="molecule type" value="Genomic_DNA"/>
</dbReference>
<evidence type="ECO:0000256" key="1">
    <source>
        <dbReference type="ARBA" id="ARBA00007362"/>
    </source>
</evidence>
<dbReference type="AlphaFoldDB" id="A0A4P6K4Z2"/>
<dbReference type="InterPro" id="IPR037185">
    <property type="entry name" value="EmrE-like"/>
</dbReference>
<feature type="transmembrane region" description="Helical" evidence="2">
    <location>
        <begin position="275"/>
        <end position="294"/>
    </location>
</feature>
<comment type="similarity">
    <text evidence="1">Belongs to the EamA transporter family.</text>
</comment>
<evidence type="ECO:0000259" key="3">
    <source>
        <dbReference type="Pfam" id="PF00892"/>
    </source>
</evidence>
<dbReference type="InterPro" id="IPR000620">
    <property type="entry name" value="EamA_dom"/>
</dbReference>
<dbReference type="PANTHER" id="PTHR22911">
    <property type="entry name" value="ACYL-MALONYL CONDENSING ENZYME-RELATED"/>
    <property type="match status" value="1"/>
</dbReference>
<protein>
    <submittedName>
        <fullName evidence="4">EamA family transporter</fullName>
    </submittedName>
</protein>
<dbReference type="OrthoDB" id="9815120at2"/>
<keyword evidence="5" id="KW-1185">Reference proteome</keyword>
<dbReference type="SUPFAM" id="SSF103481">
    <property type="entry name" value="Multidrug resistance efflux transporter EmrE"/>
    <property type="match status" value="2"/>
</dbReference>
<feature type="transmembrane region" description="Helical" evidence="2">
    <location>
        <begin position="158"/>
        <end position="177"/>
    </location>
</feature>
<feature type="transmembrane region" description="Helical" evidence="2">
    <location>
        <begin position="134"/>
        <end position="152"/>
    </location>
</feature>
<keyword evidence="2" id="KW-1133">Transmembrane helix</keyword>
<feature type="transmembrane region" description="Helical" evidence="2">
    <location>
        <begin position="107"/>
        <end position="127"/>
    </location>
</feature>
<evidence type="ECO:0000313" key="4">
    <source>
        <dbReference type="EMBL" id="QBD83418.1"/>
    </source>
</evidence>
<gene>
    <name evidence="4" type="ORF">EPA93_09535</name>
</gene>
<feature type="transmembrane region" description="Helical" evidence="2">
    <location>
        <begin position="217"/>
        <end position="237"/>
    </location>
</feature>
<feature type="transmembrane region" description="Helical" evidence="2">
    <location>
        <begin position="189"/>
        <end position="211"/>
    </location>
</feature>
<feature type="transmembrane region" description="Helical" evidence="2">
    <location>
        <begin position="27"/>
        <end position="46"/>
    </location>
</feature>
<dbReference type="Pfam" id="PF00892">
    <property type="entry name" value="EamA"/>
    <property type="match status" value="1"/>
</dbReference>
<evidence type="ECO:0000313" key="5">
    <source>
        <dbReference type="Proteomes" id="UP000290365"/>
    </source>
</evidence>
<keyword evidence="2" id="KW-0472">Membrane</keyword>
<evidence type="ECO:0000256" key="2">
    <source>
        <dbReference type="SAM" id="Phobius"/>
    </source>
</evidence>
<accession>A0A4P6K4Z2</accession>
<feature type="transmembrane region" description="Helical" evidence="2">
    <location>
        <begin position="52"/>
        <end position="70"/>
    </location>
</feature>
<dbReference type="GO" id="GO:0015565">
    <property type="term" value="F:threonine efflux transmembrane transporter activity"/>
    <property type="evidence" value="ECO:0007669"/>
    <property type="project" value="TreeGrafter"/>
</dbReference>
<dbReference type="PANTHER" id="PTHR22911:SF37">
    <property type="entry name" value="THREONINE_HOMOSERINE EXPORTER RHTA"/>
    <property type="match status" value="1"/>
</dbReference>
<reference evidence="4 5" key="1">
    <citation type="submission" date="2019-01" db="EMBL/GenBank/DDBJ databases">
        <title>Ktedonosporobacter rubrisoli SCAWS-G2.</title>
        <authorList>
            <person name="Huang Y."/>
            <person name="Yan B."/>
        </authorList>
    </citation>
    <scope>NUCLEOTIDE SEQUENCE [LARGE SCALE GENOMIC DNA]</scope>
    <source>
        <strain evidence="4 5">SCAWS-G2</strain>
    </source>
</reference>
<organism evidence="4 5">
    <name type="scientific">Ktedonosporobacter rubrisoli</name>
    <dbReference type="NCBI Taxonomy" id="2509675"/>
    <lineage>
        <taxon>Bacteria</taxon>
        <taxon>Bacillati</taxon>
        <taxon>Chloroflexota</taxon>
        <taxon>Ktedonobacteria</taxon>
        <taxon>Ktedonobacterales</taxon>
        <taxon>Ktedonosporobacteraceae</taxon>
        <taxon>Ktedonosporobacter</taxon>
    </lineage>
</organism>
<proteinExistence type="inferred from homology"/>
<feature type="transmembrane region" description="Helical" evidence="2">
    <location>
        <begin position="82"/>
        <end position="101"/>
    </location>
</feature>
<dbReference type="KEGG" id="kbs:EPA93_09535"/>
<feature type="domain" description="EamA" evidence="3">
    <location>
        <begin position="159"/>
        <end position="292"/>
    </location>
</feature>
<dbReference type="Proteomes" id="UP000290365">
    <property type="component" value="Chromosome"/>
</dbReference>